<dbReference type="PANTHER" id="PTHR24221">
    <property type="entry name" value="ATP-BINDING CASSETTE SUB-FAMILY B"/>
    <property type="match status" value="1"/>
</dbReference>
<keyword evidence="4 10" id="KW-0067">ATP-binding</keyword>
<keyword evidence="6 7" id="KW-0472">Membrane</keyword>
<dbReference type="Gene3D" id="1.20.1560.10">
    <property type="entry name" value="ABC transporter type 1, transmembrane domain"/>
    <property type="match status" value="1"/>
</dbReference>
<dbReference type="GO" id="GO:0016887">
    <property type="term" value="F:ATP hydrolysis activity"/>
    <property type="evidence" value="ECO:0007669"/>
    <property type="project" value="InterPro"/>
</dbReference>
<accession>A0A4R3SU94</accession>
<proteinExistence type="predicted"/>
<dbReference type="GO" id="GO:0005886">
    <property type="term" value="C:plasma membrane"/>
    <property type="evidence" value="ECO:0007669"/>
    <property type="project" value="UniProtKB-SubCell"/>
</dbReference>
<organism evidence="10 11">
    <name type="scientific">Longicatena caecimuris</name>
    <dbReference type="NCBI Taxonomy" id="1796635"/>
    <lineage>
        <taxon>Bacteria</taxon>
        <taxon>Bacillati</taxon>
        <taxon>Bacillota</taxon>
        <taxon>Erysipelotrichia</taxon>
        <taxon>Erysipelotrichales</taxon>
        <taxon>Erysipelotrichaceae</taxon>
        <taxon>Longicatena</taxon>
    </lineage>
</organism>
<dbReference type="InterPro" id="IPR003439">
    <property type="entry name" value="ABC_transporter-like_ATP-bd"/>
</dbReference>
<dbReference type="PROSITE" id="PS00211">
    <property type="entry name" value="ABC_TRANSPORTER_1"/>
    <property type="match status" value="1"/>
</dbReference>
<dbReference type="SMART" id="SM00382">
    <property type="entry name" value="AAA"/>
    <property type="match status" value="1"/>
</dbReference>
<feature type="transmembrane region" description="Helical" evidence="7">
    <location>
        <begin position="60"/>
        <end position="81"/>
    </location>
</feature>
<evidence type="ECO:0000256" key="5">
    <source>
        <dbReference type="ARBA" id="ARBA00022989"/>
    </source>
</evidence>
<keyword evidence="11" id="KW-1185">Reference proteome</keyword>
<dbReference type="Pfam" id="PF00005">
    <property type="entry name" value="ABC_tran"/>
    <property type="match status" value="1"/>
</dbReference>
<dbReference type="CDD" id="cd03228">
    <property type="entry name" value="ABCC_MRP_Like"/>
    <property type="match status" value="1"/>
</dbReference>
<feature type="transmembrane region" description="Helical" evidence="7">
    <location>
        <begin position="174"/>
        <end position="195"/>
    </location>
</feature>
<dbReference type="GO" id="GO:0034040">
    <property type="term" value="F:ATPase-coupled lipid transmembrane transporter activity"/>
    <property type="evidence" value="ECO:0007669"/>
    <property type="project" value="TreeGrafter"/>
</dbReference>
<feature type="transmembrane region" description="Helical" evidence="7">
    <location>
        <begin position="143"/>
        <end position="162"/>
    </location>
</feature>
<dbReference type="PANTHER" id="PTHR24221:SF646">
    <property type="entry name" value="HAEMOLYSIN SECRETION ATP-BINDING PROTEIN"/>
    <property type="match status" value="1"/>
</dbReference>
<dbReference type="RefSeq" id="WP_132225801.1">
    <property type="nucleotide sequence ID" value="NZ_JANKBG010000035.1"/>
</dbReference>
<evidence type="ECO:0000256" key="1">
    <source>
        <dbReference type="ARBA" id="ARBA00004651"/>
    </source>
</evidence>
<feature type="domain" description="ABC transmembrane type-1" evidence="9">
    <location>
        <begin position="26"/>
        <end position="331"/>
    </location>
</feature>
<dbReference type="InterPro" id="IPR003593">
    <property type="entry name" value="AAA+_ATPase"/>
</dbReference>
<evidence type="ECO:0000256" key="2">
    <source>
        <dbReference type="ARBA" id="ARBA00022692"/>
    </source>
</evidence>
<dbReference type="InterPro" id="IPR039421">
    <property type="entry name" value="Type_1_exporter"/>
</dbReference>
<keyword evidence="5 7" id="KW-1133">Transmembrane helix</keyword>
<evidence type="ECO:0000313" key="11">
    <source>
        <dbReference type="Proteomes" id="UP000295773"/>
    </source>
</evidence>
<reference evidence="10 11" key="1">
    <citation type="submission" date="2019-03" db="EMBL/GenBank/DDBJ databases">
        <title>Genomic Encyclopedia of Type Strains, Phase IV (KMG-IV): sequencing the most valuable type-strain genomes for metagenomic binning, comparative biology and taxonomic classification.</title>
        <authorList>
            <person name="Goeker M."/>
        </authorList>
    </citation>
    <scope>NUCLEOTIDE SEQUENCE [LARGE SCALE GENOMIC DNA]</scope>
    <source>
        <strain evidence="10 11">DSM 29481</strain>
    </source>
</reference>
<keyword evidence="2 7" id="KW-0812">Transmembrane</keyword>
<keyword evidence="3" id="KW-0547">Nucleotide-binding</keyword>
<protein>
    <submittedName>
        <fullName evidence="10">ATP-binding cassette subfamily B protein/ATP-binding cassette subfamily C protein</fullName>
    </submittedName>
</protein>
<evidence type="ECO:0000256" key="6">
    <source>
        <dbReference type="ARBA" id="ARBA00023136"/>
    </source>
</evidence>
<dbReference type="SUPFAM" id="SSF90123">
    <property type="entry name" value="ABC transporter transmembrane region"/>
    <property type="match status" value="1"/>
</dbReference>
<comment type="subcellular location">
    <subcellularLocation>
        <location evidence="1">Cell membrane</location>
        <topology evidence="1">Multi-pass membrane protein</topology>
    </subcellularLocation>
</comment>
<evidence type="ECO:0000313" key="10">
    <source>
        <dbReference type="EMBL" id="TCU52323.1"/>
    </source>
</evidence>
<dbReference type="Proteomes" id="UP000295773">
    <property type="component" value="Unassembled WGS sequence"/>
</dbReference>
<dbReference type="InterPro" id="IPR027417">
    <property type="entry name" value="P-loop_NTPase"/>
</dbReference>
<name>A0A4R3SU94_9FIRM</name>
<evidence type="ECO:0000256" key="3">
    <source>
        <dbReference type="ARBA" id="ARBA00022741"/>
    </source>
</evidence>
<feature type="transmembrane region" description="Helical" evidence="7">
    <location>
        <begin position="277"/>
        <end position="297"/>
    </location>
</feature>
<dbReference type="Gene3D" id="3.40.50.300">
    <property type="entry name" value="P-loop containing nucleotide triphosphate hydrolases"/>
    <property type="match status" value="1"/>
</dbReference>
<evidence type="ECO:0000256" key="4">
    <source>
        <dbReference type="ARBA" id="ARBA00022840"/>
    </source>
</evidence>
<dbReference type="AlphaFoldDB" id="A0A4R3SU94"/>
<dbReference type="InterPro" id="IPR036640">
    <property type="entry name" value="ABC1_TM_sf"/>
</dbReference>
<dbReference type="InterPro" id="IPR017871">
    <property type="entry name" value="ABC_transporter-like_CS"/>
</dbReference>
<sequence>MKAQLQEAWTILRLIHKQRPYVIFYGFSASLLKTITAYLPLWFTSILINLFLAKTDTQSLFLSVLLFACCMLLSEGGQYVLEYRLNIAVKELELGLEKNISEKAMYLSYDKLEDKDTLDLIEKAKAGFMQNGGIQVMMAQFSALLEICCTMVISFGLLLYLLSCHGTNKEGILGFMDTFWAGLVLLMLLYGYALFGKYLSKGFSKAGMKFFDQNAKLSRENNYYSSEVALNQKMAKDVRLFQMQDTVLEEMAQRQQNSLKYFTIFNHRIAMLFSESVFLGNMMNGFFYMFVILKVYVKSIPVGDFVTYAGTITKLNDAISTFPIIYTDLMMLFHYMSYYNTFLQLADQKEDSDEISLQEDSVITFDHVTYAYPGSNQPALHDVSLTLEPHKKTAIVGLNGAGKTTLIKLLCGLYEPSEGTIRIDGKPVTAKQLSALQNKFGVVFQDFALFAGTLKENITCTPNEKDEAIRDVLNRSGFAKRLATLPDDIHTMLGVQENGIQLSGGEAQKVAIARALYADRPWIILDEPTAALDPLSEIEIYTHLNELIQNKSAIYISHRMSSCQFCDDILVFEHGNLIQRGSHAQLLQQDGLYQQLWTAQAAYFQEAS</sequence>
<feature type="transmembrane region" description="Helical" evidence="7">
    <location>
        <begin position="21"/>
        <end position="48"/>
    </location>
</feature>
<comment type="caution">
    <text evidence="10">The sequence shown here is derived from an EMBL/GenBank/DDBJ whole genome shotgun (WGS) entry which is preliminary data.</text>
</comment>
<dbReference type="GO" id="GO:0140359">
    <property type="term" value="F:ABC-type transporter activity"/>
    <property type="evidence" value="ECO:0007669"/>
    <property type="project" value="InterPro"/>
</dbReference>
<dbReference type="SUPFAM" id="SSF52540">
    <property type="entry name" value="P-loop containing nucleoside triphosphate hydrolases"/>
    <property type="match status" value="1"/>
</dbReference>
<feature type="domain" description="ABC transporter" evidence="8">
    <location>
        <begin position="363"/>
        <end position="599"/>
    </location>
</feature>
<gene>
    <name evidence="10" type="ORF">EDD61_1346</name>
</gene>
<dbReference type="GO" id="GO:0005524">
    <property type="term" value="F:ATP binding"/>
    <property type="evidence" value="ECO:0007669"/>
    <property type="project" value="UniProtKB-KW"/>
</dbReference>
<dbReference type="EMBL" id="SMBP01000034">
    <property type="protein sequence ID" value="TCU52323.1"/>
    <property type="molecule type" value="Genomic_DNA"/>
</dbReference>
<dbReference type="PROSITE" id="PS50893">
    <property type="entry name" value="ABC_TRANSPORTER_2"/>
    <property type="match status" value="1"/>
</dbReference>
<dbReference type="PROSITE" id="PS50929">
    <property type="entry name" value="ABC_TM1F"/>
    <property type="match status" value="1"/>
</dbReference>
<evidence type="ECO:0000259" key="8">
    <source>
        <dbReference type="PROSITE" id="PS50893"/>
    </source>
</evidence>
<dbReference type="InterPro" id="IPR011527">
    <property type="entry name" value="ABC1_TM_dom"/>
</dbReference>
<evidence type="ECO:0000256" key="7">
    <source>
        <dbReference type="SAM" id="Phobius"/>
    </source>
</evidence>
<evidence type="ECO:0000259" key="9">
    <source>
        <dbReference type="PROSITE" id="PS50929"/>
    </source>
</evidence>